<accession>A0A0F9H3S7</accession>
<sequence>TGVIAGVHLRPLLELAGIRDVLTKSIGSANPKNLLKAGIRGLMSLRTREQIAELRGVTLE</sequence>
<dbReference type="Gene3D" id="3.30.230.10">
    <property type="match status" value="1"/>
</dbReference>
<dbReference type="GO" id="GO:0006412">
    <property type="term" value="P:translation"/>
    <property type="evidence" value="ECO:0007669"/>
    <property type="project" value="InterPro"/>
</dbReference>
<organism evidence="5">
    <name type="scientific">marine sediment metagenome</name>
    <dbReference type="NCBI Taxonomy" id="412755"/>
    <lineage>
        <taxon>unclassified sequences</taxon>
        <taxon>metagenomes</taxon>
        <taxon>ecological metagenomes</taxon>
    </lineage>
</organism>
<dbReference type="FunFam" id="3.30.230.10:FF:000002">
    <property type="entry name" value="30S ribosomal protein S5"/>
    <property type="match status" value="1"/>
</dbReference>
<comment type="caution">
    <text evidence="5">The sequence shown here is derived from an EMBL/GenBank/DDBJ whole genome shotgun (WGS) entry which is preliminary data.</text>
</comment>
<dbReference type="GO" id="GO:0003735">
    <property type="term" value="F:structural constituent of ribosome"/>
    <property type="evidence" value="ECO:0007669"/>
    <property type="project" value="InterPro"/>
</dbReference>
<evidence type="ECO:0000256" key="2">
    <source>
        <dbReference type="ARBA" id="ARBA00022980"/>
    </source>
</evidence>
<protein>
    <recommendedName>
        <fullName evidence="4">Small ribosomal subunit protein uS5 C-terminal domain-containing protein</fullName>
    </recommendedName>
</protein>
<keyword evidence="2" id="KW-0689">Ribosomal protein</keyword>
<feature type="domain" description="Small ribosomal subunit protein uS5 C-terminal" evidence="4">
    <location>
        <begin position="1"/>
        <end position="55"/>
    </location>
</feature>
<evidence type="ECO:0000256" key="1">
    <source>
        <dbReference type="ARBA" id="ARBA00008945"/>
    </source>
</evidence>
<dbReference type="AlphaFoldDB" id="A0A0F9H3S7"/>
<keyword evidence="3" id="KW-0687">Ribonucleoprotein</keyword>
<gene>
    <name evidence="5" type="ORF">LCGC14_1751820</name>
</gene>
<evidence type="ECO:0000313" key="5">
    <source>
        <dbReference type="EMBL" id="KKM05665.1"/>
    </source>
</evidence>
<evidence type="ECO:0000259" key="4">
    <source>
        <dbReference type="Pfam" id="PF03719"/>
    </source>
</evidence>
<dbReference type="InterPro" id="IPR005324">
    <property type="entry name" value="Ribosomal_uS5_C"/>
</dbReference>
<dbReference type="GO" id="GO:0005737">
    <property type="term" value="C:cytoplasm"/>
    <property type="evidence" value="ECO:0007669"/>
    <property type="project" value="UniProtKB-ARBA"/>
</dbReference>
<proteinExistence type="inferred from homology"/>
<dbReference type="SUPFAM" id="SSF54211">
    <property type="entry name" value="Ribosomal protein S5 domain 2-like"/>
    <property type="match status" value="1"/>
</dbReference>
<dbReference type="InterPro" id="IPR020568">
    <property type="entry name" value="Ribosomal_Su5_D2-typ_SF"/>
</dbReference>
<name>A0A0F9H3S7_9ZZZZ</name>
<feature type="non-terminal residue" evidence="5">
    <location>
        <position position="1"/>
    </location>
</feature>
<dbReference type="InterPro" id="IPR014721">
    <property type="entry name" value="Ribsml_uS5_D2-typ_fold_subgr"/>
</dbReference>
<dbReference type="EMBL" id="LAZR01016167">
    <property type="protein sequence ID" value="KKM05665.1"/>
    <property type="molecule type" value="Genomic_DNA"/>
</dbReference>
<comment type="similarity">
    <text evidence="1">Belongs to the universal ribosomal protein uS5 family.</text>
</comment>
<dbReference type="GO" id="GO:1990904">
    <property type="term" value="C:ribonucleoprotein complex"/>
    <property type="evidence" value="ECO:0007669"/>
    <property type="project" value="UniProtKB-KW"/>
</dbReference>
<dbReference type="GO" id="GO:0005840">
    <property type="term" value="C:ribosome"/>
    <property type="evidence" value="ECO:0007669"/>
    <property type="project" value="UniProtKB-KW"/>
</dbReference>
<reference evidence="5" key="1">
    <citation type="journal article" date="2015" name="Nature">
        <title>Complex archaea that bridge the gap between prokaryotes and eukaryotes.</title>
        <authorList>
            <person name="Spang A."/>
            <person name="Saw J.H."/>
            <person name="Jorgensen S.L."/>
            <person name="Zaremba-Niedzwiedzka K."/>
            <person name="Martijn J."/>
            <person name="Lind A.E."/>
            <person name="van Eijk R."/>
            <person name="Schleper C."/>
            <person name="Guy L."/>
            <person name="Ettema T.J."/>
        </authorList>
    </citation>
    <scope>NUCLEOTIDE SEQUENCE</scope>
</reference>
<evidence type="ECO:0000256" key="3">
    <source>
        <dbReference type="ARBA" id="ARBA00023274"/>
    </source>
</evidence>
<dbReference type="Pfam" id="PF03719">
    <property type="entry name" value="Ribosomal_S5_C"/>
    <property type="match status" value="1"/>
</dbReference>